<keyword evidence="1" id="KW-0732">Signal</keyword>
<proteinExistence type="predicted"/>
<feature type="chain" id="PRO_5011688843" evidence="1">
    <location>
        <begin position="29"/>
        <end position="350"/>
    </location>
</feature>
<evidence type="ECO:0000256" key="1">
    <source>
        <dbReference type="SAM" id="SignalP"/>
    </source>
</evidence>
<dbReference type="AlphaFoldDB" id="A0A1G4PE85"/>
<accession>A0A1G4PE85</accession>
<gene>
    <name evidence="2" type="ORF">SAMN02983004_00439</name>
</gene>
<evidence type="ECO:0000313" key="2">
    <source>
        <dbReference type="EMBL" id="SCW30597.1"/>
    </source>
</evidence>
<name>A0A1G4PE85_BORJA</name>
<sequence>MEKVFKVKMLIKKICFCLLFLQAKMILAQDQQNLEVNNEYFYFNFQSAYYPPHELGTNGSKFSRSFKHPNLKSIEPSLRIPANYWGGIKLISYLGYYKNFKALNNPNSILFKNNGIDIDLNIGLSPVNISFKSMLNFTPIAFLNLYASNEIGIGWEAFGFKGVGVHIENGKYSNTIEFYSEVIIGGRLQFDLNAIFQGEWTHIITVIGNDFTYLINPHANKDQLWKYKADDGKNINGILIKPYALLAYKMPIPLNIIGLLYEGKTQIGKERNISSWKNKGWGSDIFYHNISIIANFEVVKPLAIGLQLKLATNPTYTNNTAGLADISKRIATGNSYFYYDSIGISVTYKY</sequence>
<feature type="signal peptide" evidence="1">
    <location>
        <begin position="1"/>
        <end position="28"/>
    </location>
</feature>
<organism evidence="2 3">
    <name type="scientific">Borreliella japonica</name>
    <name type="common">Borrelia japonica</name>
    <dbReference type="NCBI Taxonomy" id="34095"/>
    <lineage>
        <taxon>Bacteria</taxon>
        <taxon>Pseudomonadati</taxon>
        <taxon>Spirochaetota</taxon>
        <taxon>Spirochaetia</taxon>
        <taxon>Spirochaetales</taxon>
        <taxon>Borreliaceae</taxon>
        <taxon>Borreliella</taxon>
    </lineage>
</organism>
<evidence type="ECO:0000313" key="3">
    <source>
        <dbReference type="Proteomes" id="UP000199262"/>
    </source>
</evidence>
<dbReference type="EMBL" id="FMTE01000003">
    <property type="protein sequence ID" value="SCW30597.1"/>
    <property type="molecule type" value="Genomic_DNA"/>
</dbReference>
<keyword evidence="3" id="KW-1185">Reference proteome</keyword>
<protein>
    <submittedName>
        <fullName evidence="2">Spirochete porin Oms38</fullName>
    </submittedName>
</protein>
<reference evidence="3" key="1">
    <citation type="submission" date="2016-10" db="EMBL/GenBank/DDBJ databases">
        <authorList>
            <person name="Varghese N."/>
            <person name="Submissions S."/>
        </authorList>
    </citation>
    <scope>NUCLEOTIDE SEQUENCE [LARGE SCALE GENOMIC DNA]</scope>
    <source>
        <strain evidence="3">ATCC 51557</strain>
    </source>
</reference>
<dbReference type="Proteomes" id="UP000199262">
    <property type="component" value="Unassembled WGS sequence"/>
</dbReference>